<evidence type="ECO:0000256" key="1">
    <source>
        <dbReference type="SAM" id="MobiDB-lite"/>
    </source>
</evidence>
<dbReference type="Proteomes" id="UP000831768">
    <property type="component" value="Chromosome"/>
</dbReference>
<reference evidence="2" key="1">
    <citation type="submission" date="2022-04" db="EMBL/GenBank/DDBJ databases">
        <title>Halocatena sp. nov., isolated from a salt lake.</title>
        <authorList>
            <person name="Cui H.-L."/>
        </authorList>
    </citation>
    <scope>NUCLEOTIDE SEQUENCE</scope>
    <source>
        <strain evidence="2">AD-1</strain>
    </source>
</reference>
<protein>
    <submittedName>
        <fullName evidence="2">Immune inhibitor A</fullName>
    </submittedName>
</protein>
<keyword evidence="3" id="KW-1185">Reference proteome</keyword>
<proteinExistence type="predicted"/>
<dbReference type="Gene3D" id="2.60.120.260">
    <property type="entry name" value="Galactose-binding domain-like"/>
    <property type="match status" value="1"/>
</dbReference>
<evidence type="ECO:0000313" key="3">
    <source>
        <dbReference type="Proteomes" id="UP000831768"/>
    </source>
</evidence>
<feature type="region of interest" description="Disordered" evidence="1">
    <location>
        <begin position="142"/>
        <end position="169"/>
    </location>
</feature>
<dbReference type="RefSeq" id="WP_247993630.1">
    <property type="nucleotide sequence ID" value="NZ_CP096019.1"/>
</dbReference>
<dbReference type="KEGG" id="haad:MW046_00550"/>
<evidence type="ECO:0000313" key="2">
    <source>
        <dbReference type="EMBL" id="UPM42960.1"/>
    </source>
</evidence>
<feature type="compositionally biased region" description="Polar residues" evidence="1">
    <location>
        <begin position="36"/>
        <end position="53"/>
    </location>
</feature>
<name>A0A8U0A1E9_9EURY</name>
<dbReference type="GeneID" id="71926491"/>
<dbReference type="AlphaFoldDB" id="A0A8U0A1E9"/>
<feature type="region of interest" description="Disordered" evidence="1">
    <location>
        <begin position="1"/>
        <end position="70"/>
    </location>
</feature>
<organism evidence="2 3">
    <name type="scientific">Halocatena salina</name>
    <dbReference type="NCBI Taxonomy" id="2934340"/>
    <lineage>
        <taxon>Archaea</taxon>
        <taxon>Methanobacteriati</taxon>
        <taxon>Methanobacteriota</taxon>
        <taxon>Stenosarchaea group</taxon>
        <taxon>Halobacteria</taxon>
        <taxon>Halobacteriales</taxon>
        <taxon>Natronomonadaceae</taxon>
        <taxon>Halocatena</taxon>
    </lineage>
</organism>
<sequence>MISNRFSDGTEIGVEKPGSSNETTTDYRSRGLSPRELQNVTFDPSSVPETIETSDGYHSMAENDSPTVGTTKTFPSLNYTAGEYSFRNFTLRNYTENSSVWVAEDLSWPENDSRQTPTVTDAQIEYLTTEYEETMYPTNKRLFGAPDVRDGTDANLSEEGEVPEDYYRSPDGENRTIILVDNVRDENYFNESYPVFTSGFYSSVIERRIDRNVLTVDTYDWDSRLGSMDAPWRPDTNESTNTSEASVHAIEGTVTHELQHLIHDDHDPNETTWINEGMSEYVEYAAGYGFPQNHIDAFEKRPNNSLVEWGDQGAINILSDYGMAALFQMYLTQQYGESFTQELARNPDNGIESIETTLDEVGVNQDFYGVYQDFSTALIVESANGSVRTNDSDQYRFQGIDINVSMTNTTNERTPAWGSSFAVFENSVNDSLVKFSANGTEFRPLPWETVPPPNAETTANESNRSNETVLWGGRGNLMDNNAIMTADLRDTESATLSFETYYNIEQGWDYGFVQVSTDGGDTWTTLSNENTSEYLAEPESAYQPLTEHLPGFTGDTDGEWTTESFDLSAYSGQEVLISFRYMTDYATNGNSSSTPGTGWYLRNVEIPEVGISHDGSDTDPFRDSSEVHDERVKYQFTAVGITENGTAEVKQMDARTFTGSTNETWYDVFEGSEYDRIITTATWAARPNEIGTVPYEFSVTPLTEHIDDLINDIRYPWRYTALTSENDPFQTPVARPSVVAD</sequence>
<feature type="compositionally biased region" description="Polar residues" evidence="1">
    <location>
        <begin position="455"/>
        <end position="467"/>
    </location>
</feature>
<dbReference type="Pfam" id="PF20773">
    <property type="entry name" value="InhA-like_MAM"/>
    <property type="match status" value="1"/>
</dbReference>
<gene>
    <name evidence="2" type="ORF">MW046_00550</name>
</gene>
<accession>A0A8U0A1E9</accession>
<dbReference type="EMBL" id="CP096019">
    <property type="protein sequence ID" value="UPM42960.1"/>
    <property type="molecule type" value="Genomic_DNA"/>
</dbReference>
<feature type="region of interest" description="Disordered" evidence="1">
    <location>
        <begin position="445"/>
        <end position="467"/>
    </location>
</feature>